<dbReference type="EMBL" id="VSRR010000568">
    <property type="protein sequence ID" value="MPC17207.1"/>
    <property type="molecule type" value="Genomic_DNA"/>
</dbReference>
<organism evidence="1 2">
    <name type="scientific">Portunus trituberculatus</name>
    <name type="common">Swimming crab</name>
    <name type="synonym">Neptunus trituberculatus</name>
    <dbReference type="NCBI Taxonomy" id="210409"/>
    <lineage>
        <taxon>Eukaryota</taxon>
        <taxon>Metazoa</taxon>
        <taxon>Ecdysozoa</taxon>
        <taxon>Arthropoda</taxon>
        <taxon>Crustacea</taxon>
        <taxon>Multicrustacea</taxon>
        <taxon>Malacostraca</taxon>
        <taxon>Eumalacostraca</taxon>
        <taxon>Eucarida</taxon>
        <taxon>Decapoda</taxon>
        <taxon>Pleocyemata</taxon>
        <taxon>Brachyura</taxon>
        <taxon>Eubrachyura</taxon>
        <taxon>Portunoidea</taxon>
        <taxon>Portunidae</taxon>
        <taxon>Portuninae</taxon>
        <taxon>Portunus</taxon>
    </lineage>
</organism>
<evidence type="ECO:0000313" key="2">
    <source>
        <dbReference type="Proteomes" id="UP000324222"/>
    </source>
</evidence>
<comment type="caution">
    <text evidence="1">The sequence shown here is derived from an EMBL/GenBank/DDBJ whole genome shotgun (WGS) entry which is preliminary data.</text>
</comment>
<evidence type="ECO:0000313" key="1">
    <source>
        <dbReference type="EMBL" id="MPC17207.1"/>
    </source>
</evidence>
<gene>
    <name evidence="1" type="ORF">E2C01_010055</name>
</gene>
<name>A0A5B7D7M2_PORTR</name>
<protein>
    <submittedName>
        <fullName evidence="1">Uncharacterized protein</fullName>
    </submittedName>
</protein>
<dbReference type="AlphaFoldDB" id="A0A5B7D7M2"/>
<accession>A0A5B7D7M2</accession>
<sequence length="68" mass="7676">MEDGKKEMHSECASTWLGLDHTYSRAVPNGPAREVKVRLVERRPVDLSVVLGMHFSCRHEYCSAVFVG</sequence>
<reference evidence="1 2" key="1">
    <citation type="submission" date="2019-05" db="EMBL/GenBank/DDBJ databases">
        <title>Another draft genome of Portunus trituberculatus and its Hox gene families provides insights of decapod evolution.</title>
        <authorList>
            <person name="Jeong J.-H."/>
            <person name="Song I."/>
            <person name="Kim S."/>
            <person name="Choi T."/>
            <person name="Kim D."/>
            <person name="Ryu S."/>
            <person name="Kim W."/>
        </authorList>
    </citation>
    <scope>NUCLEOTIDE SEQUENCE [LARGE SCALE GENOMIC DNA]</scope>
    <source>
        <tissue evidence="1">Muscle</tissue>
    </source>
</reference>
<dbReference type="Proteomes" id="UP000324222">
    <property type="component" value="Unassembled WGS sequence"/>
</dbReference>
<proteinExistence type="predicted"/>
<keyword evidence="2" id="KW-1185">Reference proteome</keyword>